<name>A0A072PH94_9EURO</name>
<dbReference type="EMBL" id="AMGV01000004">
    <property type="protein sequence ID" value="KEF58673.1"/>
    <property type="molecule type" value="Genomic_DNA"/>
</dbReference>
<evidence type="ECO:0000313" key="3">
    <source>
        <dbReference type="Proteomes" id="UP000027920"/>
    </source>
</evidence>
<sequence length="119" mass="12668">MKFLLTLALLIALFVFNIEATASTHFTKKLTLTPRGETRRCPTNTELCIFANGKICYDPVEGSCCEDGSGFCSGGFVCGYGIAINYCCEPGRTMDECVQAKSVGTATATDIPPTPVPSP</sequence>
<evidence type="ECO:0000313" key="2">
    <source>
        <dbReference type="EMBL" id="KEF58673.1"/>
    </source>
</evidence>
<keyword evidence="1" id="KW-0732">Signal</keyword>
<dbReference type="RefSeq" id="XP_013261263.1">
    <property type="nucleotide sequence ID" value="XM_013405809.1"/>
</dbReference>
<protein>
    <recommendedName>
        <fullName evidence="4">Granulins domain-containing protein</fullName>
    </recommendedName>
</protein>
<keyword evidence="3" id="KW-1185">Reference proteome</keyword>
<feature type="signal peptide" evidence="1">
    <location>
        <begin position="1"/>
        <end position="20"/>
    </location>
</feature>
<comment type="caution">
    <text evidence="2">The sequence shown here is derived from an EMBL/GenBank/DDBJ whole genome shotgun (WGS) entry which is preliminary data.</text>
</comment>
<gene>
    <name evidence="2" type="ORF">A1O9_06599</name>
</gene>
<dbReference type="AlphaFoldDB" id="A0A072PH94"/>
<proteinExistence type="predicted"/>
<accession>A0A072PH94</accession>
<dbReference type="Proteomes" id="UP000027920">
    <property type="component" value="Unassembled WGS sequence"/>
</dbReference>
<reference evidence="2 3" key="1">
    <citation type="submission" date="2013-03" db="EMBL/GenBank/DDBJ databases">
        <title>The Genome Sequence of Exophiala aquamarina CBS 119918.</title>
        <authorList>
            <consortium name="The Broad Institute Genomics Platform"/>
            <person name="Cuomo C."/>
            <person name="de Hoog S."/>
            <person name="Gorbushina A."/>
            <person name="Walker B."/>
            <person name="Young S.K."/>
            <person name="Zeng Q."/>
            <person name="Gargeya S."/>
            <person name="Fitzgerald M."/>
            <person name="Haas B."/>
            <person name="Abouelleil A."/>
            <person name="Allen A.W."/>
            <person name="Alvarado L."/>
            <person name="Arachchi H.M."/>
            <person name="Berlin A.M."/>
            <person name="Chapman S.B."/>
            <person name="Gainer-Dewar J."/>
            <person name="Goldberg J."/>
            <person name="Griggs A."/>
            <person name="Gujja S."/>
            <person name="Hansen M."/>
            <person name="Howarth C."/>
            <person name="Imamovic A."/>
            <person name="Ireland A."/>
            <person name="Larimer J."/>
            <person name="McCowan C."/>
            <person name="Murphy C."/>
            <person name="Pearson M."/>
            <person name="Poon T.W."/>
            <person name="Priest M."/>
            <person name="Roberts A."/>
            <person name="Saif S."/>
            <person name="Shea T."/>
            <person name="Sisk P."/>
            <person name="Sykes S."/>
            <person name="Wortman J."/>
            <person name="Nusbaum C."/>
            <person name="Birren B."/>
        </authorList>
    </citation>
    <scope>NUCLEOTIDE SEQUENCE [LARGE SCALE GENOMIC DNA]</scope>
    <source>
        <strain evidence="2 3">CBS 119918</strain>
    </source>
</reference>
<dbReference type="HOGENOM" id="CLU_2061484_0_0_1"/>
<evidence type="ECO:0000256" key="1">
    <source>
        <dbReference type="SAM" id="SignalP"/>
    </source>
</evidence>
<evidence type="ECO:0008006" key="4">
    <source>
        <dbReference type="Google" id="ProtNLM"/>
    </source>
</evidence>
<feature type="chain" id="PRO_5001681575" description="Granulins domain-containing protein" evidence="1">
    <location>
        <begin position="21"/>
        <end position="119"/>
    </location>
</feature>
<dbReference type="GeneID" id="25281516"/>
<dbReference type="VEuPathDB" id="FungiDB:A1O9_06599"/>
<organism evidence="2 3">
    <name type="scientific">Exophiala aquamarina CBS 119918</name>
    <dbReference type="NCBI Taxonomy" id="1182545"/>
    <lineage>
        <taxon>Eukaryota</taxon>
        <taxon>Fungi</taxon>
        <taxon>Dikarya</taxon>
        <taxon>Ascomycota</taxon>
        <taxon>Pezizomycotina</taxon>
        <taxon>Eurotiomycetes</taxon>
        <taxon>Chaetothyriomycetidae</taxon>
        <taxon>Chaetothyriales</taxon>
        <taxon>Herpotrichiellaceae</taxon>
        <taxon>Exophiala</taxon>
    </lineage>
</organism>